<reference evidence="3" key="4">
    <citation type="journal article" date="2008" name="Nucleic Acids Res.">
        <title>The rice annotation project database (RAP-DB): 2008 update.</title>
        <authorList>
            <consortium name="The rice annotation project (RAP)"/>
        </authorList>
    </citation>
    <scope>GENOME REANNOTATION</scope>
    <source>
        <strain evidence="3">cv. Nipponbare</strain>
    </source>
</reference>
<dbReference type="EMBL" id="AP005454">
    <property type="protein sequence ID" value="BAD31441.1"/>
    <property type="molecule type" value="Genomic_DNA"/>
</dbReference>
<accession>Q7XIN1</accession>
<evidence type="ECO:0000313" key="3">
    <source>
        <dbReference type="Proteomes" id="UP000000763"/>
    </source>
</evidence>
<name>Q7XIN1_ORYSJ</name>
<evidence type="ECO:0000313" key="1">
    <source>
        <dbReference type="EMBL" id="BAC79635.1"/>
    </source>
</evidence>
<dbReference type="Proteomes" id="UP000000763">
    <property type="component" value="Chromosome 7"/>
</dbReference>
<gene>
    <name evidence="1" type="primary">OJ1714_H10.102</name>
    <name evidence="2" type="ORF">P0455F03.33</name>
</gene>
<proteinExistence type="predicted"/>
<dbReference type="AlphaFoldDB" id="Q7XIN1"/>
<protein>
    <submittedName>
        <fullName evidence="1">Uncharacterized protein</fullName>
    </submittedName>
</protein>
<reference evidence="2" key="2">
    <citation type="submission" date="2002-06" db="EMBL/GenBank/DDBJ databases">
        <title>Oryza sativa nipponbare(GA3) genomic DNA, chromosome 7, PAC clone:P0455F03.</title>
        <authorList>
            <person name="Sasaki T."/>
            <person name="Matsumoto T."/>
            <person name="Katayose Y."/>
        </authorList>
    </citation>
    <scope>NUCLEOTIDE SEQUENCE</scope>
</reference>
<reference evidence="3" key="3">
    <citation type="journal article" date="2005" name="Nature">
        <title>The map-based sequence of the rice genome.</title>
        <authorList>
            <consortium name="International rice genome sequencing project (IRGSP)"/>
            <person name="Matsumoto T."/>
            <person name="Wu J."/>
            <person name="Kanamori H."/>
            <person name="Katayose Y."/>
            <person name="Fujisawa M."/>
            <person name="Namiki N."/>
            <person name="Mizuno H."/>
            <person name="Yamamoto K."/>
            <person name="Antonio B.A."/>
            <person name="Baba T."/>
            <person name="Sakata K."/>
            <person name="Nagamura Y."/>
            <person name="Aoki H."/>
            <person name="Arikawa K."/>
            <person name="Arita K."/>
            <person name="Bito T."/>
            <person name="Chiden Y."/>
            <person name="Fujitsuka N."/>
            <person name="Fukunaka R."/>
            <person name="Hamada M."/>
            <person name="Harada C."/>
            <person name="Hayashi A."/>
            <person name="Hijishita S."/>
            <person name="Honda M."/>
            <person name="Hosokawa S."/>
            <person name="Ichikawa Y."/>
            <person name="Idonuma A."/>
            <person name="Iijima M."/>
            <person name="Ikeda M."/>
            <person name="Ikeno M."/>
            <person name="Ito K."/>
            <person name="Ito S."/>
            <person name="Ito T."/>
            <person name="Ito Y."/>
            <person name="Ito Y."/>
            <person name="Iwabuchi A."/>
            <person name="Kamiya K."/>
            <person name="Karasawa W."/>
            <person name="Kurita K."/>
            <person name="Katagiri S."/>
            <person name="Kikuta A."/>
            <person name="Kobayashi H."/>
            <person name="Kobayashi N."/>
            <person name="Machita K."/>
            <person name="Maehara T."/>
            <person name="Masukawa M."/>
            <person name="Mizubayashi T."/>
            <person name="Mukai Y."/>
            <person name="Nagasaki H."/>
            <person name="Nagata Y."/>
            <person name="Naito S."/>
            <person name="Nakashima M."/>
            <person name="Nakama Y."/>
            <person name="Nakamichi Y."/>
            <person name="Nakamura M."/>
            <person name="Meguro A."/>
            <person name="Negishi M."/>
            <person name="Ohta I."/>
            <person name="Ohta T."/>
            <person name="Okamoto M."/>
            <person name="Ono N."/>
            <person name="Saji S."/>
            <person name="Sakaguchi M."/>
            <person name="Sakai K."/>
            <person name="Shibata M."/>
            <person name="Shimokawa T."/>
            <person name="Song J."/>
            <person name="Takazaki Y."/>
            <person name="Terasawa K."/>
            <person name="Tsugane M."/>
            <person name="Tsuji K."/>
            <person name="Ueda S."/>
            <person name="Waki K."/>
            <person name="Yamagata H."/>
            <person name="Yamamoto M."/>
            <person name="Yamamoto S."/>
            <person name="Yamane H."/>
            <person name="Yoshiki S."/>
            <person name="Yoshihara R."/>
            <person name="Yukawa K."/>
            <person name="Zhong H."/>
            <person name="Yano M."/>
            <person name="Yuan Q."/>
            <person name="Ouyang S."/>
            <person name="Liu J."/>
            <person name="Jones K.M."/>
            <person name="Gansberger K."/>
            <person name="Moffat K."/>
            <person name="Hill J."/>
            <person name="Bera J."/>
            <person name="Fadrosh D."/>
            <person name="Jin S."/>
            <person name="Johri S."/>
            <person name="Kim M."/>
            <person name="Overton L."/>
            <person name="Reardon M."/>
            <person name="Tsitrin T."/>
            <person name="Vuong H."/>
            <person name="Weaver B."/>
            <person name="Ciecko A."/>
            <person name="Tallon L."/>
            <person name="Jackson J."/>
            <person name="Pai G."/>
            <person name="Aken S.V."/>
            <person name="Utterback T."/>
            <person name="Reidmuller S."/>
            <person name="Feldblyum T."/>
            <person name="Hsiao J."/>
            <person name="Zismann V."/>
            <person name="Iobst S."/>
            <person name="de Vazeille A.R."/>
            <person name="Buell C.R."/>
            <person name="Ying K."/>
            <person name="Li Y."/>
            <person name="Lu T."/>
            <person name="Huang Y."/>
            <person name="Zhao Q."/>
            <person name="Feng Q."/>
            <person name="Zhang L."/>
            <person name="Zhu J."/>
            <person name="Weng Q."/>
            <person name="Mu J."/>
            <person name="Lu Y."/>
            <person name="Fan D."/>
            <person name="Liu Y."/>
            <person name="Guan J."/>
            <person name="Zhang Y."/>
            <person name="Yu S."/>
            <person name="Liu X."/>
            <person name="Zhang Y."/>
            <person name="Hong G."/>
            <person name="Han B."/>
            <person name="Choisne N."/>
            <person name="Demange N."/>
            <person name="Orjeda G."/>
            <person name="Samain S."/>
            <person name="Cattolico L."/>
            <person name="Pelletier E."/>
            <person name="Couloux A."/>
            <person name="Segurens B."/>
            <person name="Wincker P."/>
            <person name="D'Hont A."/>
            <person name="Scarpelli C."/>
            <person name="Weissenbach J."/>
            <person name="Salanoubat M."/>
            <person name="Quetier F."/>
            <person name="Yu Y."/>
            <person name="Kim H.R."/>
            <person name="Rambo T."/>
            <person name="Currie J."/>
            <person name="Collura K."/>
            <person name="Luo M."/>
            <person name="Yang T."/>
            <person name="Ammiraju J.S.S."/>
            <person name="Engler F."/>
            <person name="Soderlund C."/>
            <person name="Wing R.A."/>
            <person name="Palmer L.E."/>
            <person name="de la Bastide M."/>
            <person name="Spiegel L."/>
            <person name="Nascimento L."/>
            <person name="Zutavern T."/>
            <person name="O'Shaughnessy A."/>
            <person name="Dike S."/>
            <person name="Dedhia N."/>
            <person name="Preston R."/>
            <person name="Balija V."/>
            <person name="McCombie W.R."/>
            <person name="Chow T."/>
            <person name="Chen H."/>
            <person name="Chung M."/>
            <person name="Chen C."/>
            <person name="Shaw J."/>
            <person name="Wu H."/>
            <person name="Hsiao K."/>
            <person name="Chao Y."/>
            <person name="Chu M."/>
            <person name="Cheng C."/>
            <person name="Hour A."/>
            <person name="Lee P."/>
            <person name="Lin S."/>
            <person name="Lin Y."/>
            <person name="Liou J."/>
            <person name="Liu S."/>
            <person name="Hsing Y."/>
            <person name="Raghuvanshi S."/>
            <person name="Mohanty A."/>
            <person name="Bharti A.K."/>
            <person name="Gaur A."/>
            <person name="Gupta V."/>
            <person name="Kumar D."/>
            <person name="Ravi V."/>
            <person name="Vij S."/>
            <person name="Kapur A."/>
            <person name="Khurana P."/>
            <person name="Khurana P."/>
            <person name="Khurana J.P."/>
            <person name="Tyagi A.K."/>
            <person name="Gaikwad K."/>
            <person name="Singh A."/>
            <person name="Dalal V."/>
            <person name="Srivastava S."/>
            <person name="Dixit A."/>
            <person name="Pal A.K."/>
            <person name="Ghazi I.A."/>
            <person name="Yadav M."/>
            <person name="Pandit A."/>
            <person name="Bhargava A."/>
            <person name="Sureshbabu K."/>
            <person name="Batra K."/>
            <person name="Sharma T.R."/>
            <person name="Mohapatra T."/>
            <person name="Singh N.K."/>
            <person name="Messing J."/>
            <person name="Nelson A.B."/>
            <person name="Fuks G."/>
            <person name="Kavchok S."/>
            <person name="Keizer G."/>
            <person name="Linton E."/>
            <person name="Llaca V."/>
            <person name="Song R."/>
            <person name="Tanyolac B."/>
            <person name="Young S."/>
            <person name="Ho-Il K."/>
            <person name="Hahn J.H."/>
            <person name="Sangsakoo G."/>
            <person name="Vanavichit A."/>
            <person name="de Mattos Luiz.A.T."/>
            <person name="Zimmer P.D."/>
            <person name="Malone G."/>
            <person name="Dellagostin O."/>
            <person name="de Oliveira A.C."/>
            <person name="Bevan M."/>
            <person name="Bancroft I."/>
            <person name="Minx P."/>
            <person name="Cordum H."/>
            <person name="Wilson R."/>
            <person name="Cheng Z."/>
            <person name="Jin W."/>
            <person name="Jiang J."/>
            <person name="Leong S.A."/>
            <person name="Iwama H."/>
            <person name="Gojobori T."/>
            <person name="Itoh T."/>
            <person name="Niimura Y."/>
            <person name="Fujii Y."/>
            <person name="Habara T."/>
            <person name="Sakai H."/>
            <person name="Sato Y."/>
            <person name="Wilson G."/>
            <person name="Kumar K."/>
            <person name="McCouch S."/>
            <person name="Juretic N."/>
            <person name="Hoen D."/>
            <person name="Wright S."/>
            <person name="Bruskiewich R."/>
            <person name="Bureau T."/>
            <person name="Miyao A."/>
            <person name="Hirochika H."/>
            <person name="Nishikawa T."/>
            <person name="Kadowaki K."/>
            <person name="Sugiura M."/>
            <person name="Burr B."/>
            <person name="Sasaki T."/>
        </authorList>
    </citation>
    <scope>NUCLEOTIDE SEQUENCE [LARGE SCALE GENOMIC DNA]</scope>
    <source>
        <strain evidence="3">cv. Nipponbare</strain>
    </source>
</reference>
<evidence type="ECO:0000313" key="2">
    <source>
        <dbReference type="EMBL" id="BAD31441.1"/>
    </source>
</evidence>
<reference evidence="1" key="1">
    <citation type="submission" date="2001-07" db="EMBL/GenBank/DDBJ databases">
        <title>Oryza sativa nipponbare(GA3) genomic DNA, chromosome 7, BAC clone:OJ1714_H10.</title>
        <authorList>
            <person name="Sasaki T."/>
            <person name="Matsumoto T."/>
            <person name="Yamamoto K."/>
        </authorList>
    </citation>
    <scope>NUCLEOTIDE SEQUENCE</scope>
</reference>
<sequence>MSMKKGIQVKSGAHHLLPPPNVCIYLCRGCESCRSTTSQFVEEAPEEIVCGVSEKALEAEESARFSS</sequence>
<organism evidence="1 3">
    <name type="scientific">Oryza sativa subsp. japonica</name>
    <name type="common">Rice</name>
    <dbReference type="NCBI Taxonomy" id="39947"/>
    <lineage>
        <taxon>Eukaryota</taxon>
        <taxon>Viridiplantae</taxon>
        <taxon>Streptophyta</taxon>
        <taxon>Embryophyta</taxon>
        <taxon>Tracheophyta</taxon>
        <taxon>Spermatophyta</taxon>
        <taxon>Magnoliopsida</taxon>
        <taxon>Liliopsida</taxon>
        <taxon>Poales</taxon>
        <taxon>Poaceae</taxon>
        <taxon>BOP clade</taxon>
        <taxon>Oryzoideae</taxon>
        <taxon>Oryzeae</taxon>
        <taxon>Oryzinae</taxon>
        <taxon>Oryza</taxon>
        <taxon>Oryza sativa</taxon>
    </lineage>
</organism>
<dbReference type="EMBL" id="AP003847">
    <property type="protein sequence ID" value="BAC79635.1"/>
    <property type="molecule type" value="Genomic_DNA"/>
</dbReference>